<dbReference type="Pfam" id="PF06108">
    <property type="entry name" value="DUF952"/>
    <property type="match status" value="1"/>
</dbReference>
<evidence type="ECO:0008006" key="3">
    <source>
        <dbReference type="Google" id="ProtNLM"/>
    </source>
</evidence>
<sequence length="133" mass="14954">MSSPNNPHTGPIPDPLPVHIYKIIPDEPPSPLPAEWPLSDLDRNDGFIHFSTAKQIPITASLYFKDTTNLWIFKLPFRPFADKIRWEVPHTDGCPHLYGANFGAADVLDVRGFQRGDGQGWKEVLGGEAWLEH</sequence>
<name>A0A3N2Q4F1_SODAK</name>
<dbReference type="AlphaFoldDB" id="A0A3N2Q4F1"/>
<evidence type="ECO:0000313" key="1">
    <source>
        <dbReference type="EMBL" id="ROT41485.1"/>
    </source>
</evidence>
<proteinExistence type="predicted"/>
<dbReference type="Gene3D" id="3.20.170.20">
    <property type="entry name" value="Protein of unknown function DUF952"/>
    <property type="match status" value="1"/>
</dbReference>
<dbReference type="SUPFAM" id="SSF56399">
    <property type="entry name" value="ADP-ribosylation"/>
    <property type="match status" value="1"/>
</dbReference>
<keyword evidence="2" id="KW-1185">Reference proteome</keyword>
<dbReference type="Proteomes" id="UP000272025">
    <property type="component" value="Unassembled WGS sequence"/>
</dbReference>
<evidence type="ECO:0000313" key="2">
    <source>
        <dbReference type="Proteomes" id="UP000272025"/>
    </source>
</evidence>
<dbReference type="EMBL" id="ML119052">
    <property type="protein sequence ID" value="ROT41485.1"/>
    <property type="molecule type" value="Genomic_DNA"/>
</dbReference>
<dbReference type="STRING" id="1314773.A0A3N2Q4F1"/>
<dbReference type="InterPro" id="IPR009297">
    <property type="entry name" value="DUF952"/>
</dbReference>
<dbReference type="PANTHER" id="PTHR34129:SF1">
    <property type="entry name" value="DUF952 DOMAIN-CONTAINING PROTEIN"/>
    <property type="match status" value="1"/>
</dbReference>
<dbReference type="GeneID" id="39579881"/>
<protein>
    <recommendedName>
        <fullName evidence="3">DUF952-domain-containing protein</fullName>
    </recommendedName>
</protein>
<dbReference type="PANTHER" id="PTHR34129">
    <property type="entry name" value="BLR1139 PROTEIN"/>
    <property type="match status" value="1"/>
</dbReference>
<reference evidence="1 2" key="1">
    <citation type="journal article" date="2018" name="Mol. Ecol.">
        <title>The obligate alkalophilic soda-lake fungus Sodiomyces alkalinus has shifted to a protein diet.</title>
        <authorList>
            <person name="Grum-Grzhimaylo A.A."/>
            <person name="Falkoski D.L."/>
            <person name="van den Heuvel J."/>
            <person name="Valero-Jimenez C.A."/>
            <person name="Min B."/>
            <person name="Choi I.G."/>
            <person name="Lipzen A."/>
            <person name="Daum C.G."/>
            <person name="Aanen D.K."/>
            <person name="Tsang A."/>
            <person name="Henrissat B."/>
            <person name="Bilanenko E.N."/>
            <person name="de Vries R.P."/>
            <person name="van Kan J.A.L."/>
            <person name="Grigoriev I.V."/>
            <person name="Debets A.J.M."/>
        </authorList>
    </citation>
    <scope>NUCLEOTIDE SEQUENCE [LARGE SCALE GENOMIC DNA]</scope>
    <source>
        <strain evidence="1 2">F11</strain>
    </source>
</reference>
<accession>A0A3N2Q4F1</accession>
<organism evidence="1 2">
    <name type="scientific">Sodiomyces alkalinus (strain CBS 110278 / VKM F-3762 / F11)</name>
    <name type="common">Alkaliphilic filamentous fungus</name>
    <dbReference type="NCBI Taxonomy" id="1314773"/>
    <lineage>
        <taxon>Eukaryota</taxon>
        <taxon>Fungi</taxon>
        <taxon>Dikarya</taxon>
        <taxon>Ascomycota</taxon>
        <taxon>Pezizomycotina</taxon>
        <taxon>Sordariomycetes</taxon>
        <taxon>Hypocreomycetidae</taxon>
        <taxon>Glomerellales</taxon>
        <taxon>Plectosphaerellaceae</taxon>
        <taxon>Sodiomyces</taxon>
    </lineage>
</organism>
<gene>
    <name evidence="1" type="ORF">SODALDRAFT_331220</name>
</gene>
<dbReference type="RefSeq" id="XP_028469291.1">
    <property type="nucleotide sequence ID" value="XM_028611403.1"/>
</dbReference>
<dbReference type="OrthoDB" id="3335358at2759"/>